<evidence type="ECO:0000313" key="4">
    <source>
        <dbReference type="Proteomes" id="UP000732399"/>
    </source>
</evidence>
<feature type="transmembrane region" description="Helical" evidence="2">
    <location>
        <begin position="27"/>
        <end position="49"/>
    </location>
</feature>
<comment type="caution">
    <text evidence="3">The sequence shown here is derived from an EMBL/GenBank/DDBJ whole genome shotgun (WGS) entry which is preliminary data.</text>
</comment>
<protein>
    <recommendedName>
        <fullName evidence="5">O-antigen ligase domain-containing protein</fullName>
    </recommendedName>
</protein>
<keyword evidence="4" id="KW-1185">Reference proteome</keyword>
<reference evidence="3 4" key="1">
    <citation type="submission" date="2020-03" db="EMBL/GenBank/DDBJ databases">
        <authorList>
            <person name="Wang L."/>
            <person name="He N."/>
            <person name="Li Y."/>
            <person name="Fang Y."/>
            <person name="Zhang F."/>
        </authorList>
    </citation>
    <scope>NUCLEOTIDE SEQUENCE [LARGE SCALE GENOMIC DNA]</scope>
    <source>
        <strain evidence="3 4">36D10-4-7</strain>
    </source>
</reference>
<evidence type="ECO:0008006" key="5">
    <source>
        <dbReference type="Google" id="ProtNLM"/>
    </source>
</evidence>
<feature type="transmembrane region" description="Helical" evidence="2">
    <location>
        <begin position="209"/>
        <end position="234"/>
    </location>
</feature>
<feature type="transmembrane region" description="Helical" evidence="2">
    <location>
        <begin position="180"/>
        <end position="202"/>
    </location>
</feature>
<evidence type="ECO:0000256" key="2">
    <source>
        <dbReference type="SAM" id="Phobius"/>
    </source>
</evidence>
<feature type="transmembrane region" description="Helical" evidence="2">
    <location>
        <begin position="246"/>
        <end position="264"/>
    </location>
</feature>
<proteinExistence type="predicted"/>
<feature type="transmembrane region" description="Helical" evidence="2">
    <location>
        <begin position="116"/>
        <end position="136"/>
    </location>
</feature>
<feature type="transmembrane region" description="Helical" evidence="2">
    <location>
        <begin position="85"/>
        <end position="104"/>
    </location>
</feature>
<feature type="transmembrane region" description="Helical" evidence="2">
    <location>
        <begin position="331"/>
        <end position="352"/>
    </location>
</feature>
<keyword evidence="2" id="KW-0812">Transmembrane</keyword>
<evidence type="ECO:0000313" key="3">
    <source>
        <dbReference type="EMBL" id="NJR77705.1"/>
    </source>
</evidence>
<keyword evidence="2" id="KW-0472">Membrane</keyword>
<name>A0ABX1CNP3_9SPHN</name>
<feature type="region of interest" description="Disordered" evidence="1">
    <location>
        <begin position="399"/>
        <end position="419"/>
    </location>
</feature>
<gene>
    <name evidence="3" type="ORF">HBH26_03620</name>
</gene>
<sequence length="419" mass="44781">MRTDLAARLFVHAGFIGAIVLQRFCLYVGGGAFFLAQILFMAAIAAMVLTGRARVRPVVSLLLAGFAALALVSTFVAVNMPDPRITFSIGSMLVLLLLYALLAVGPDARFDGTRTFAIFVGYVRLCAVLGIAQYVLQFAGLRFFSFMQMAPALKPVLLEQLYNHQPWVSYGSSIMRSNGFFLVEPSVFSQLLVLAALVDIFVRRSWWALPLYVVAHLLSYSGTGLLALAVTLPILALADTRSSGRILALVAGLAVVGVIGAIALPDQVAAIAGRADELQYSGSSGYARYVAPFHVIGAVWGETRTLIGYGPGAMERASFFMAGSGNALLKLFIDYGLLGLIGFVTFLIASVWRRDLAIVSVYGLVNFQLGGGFLLFPPFVVIMAILCIWSSPADTARVGEEADDAAERADGGSQARGRA</sequence>
<feature type="transmembrane region" description="Helical" evidence="2">
    <location>
        <begin position="372"/>
        <end position="389"/>
    </location>
</feature>
<dbReference type="Proteomes" id="UP000732399">
    <property type="component" value="Unassembled WGS sequence"/>
</dbReference>
<feature type="transmembrane region" description="Helical" evidence="2">
    <location>
        <begin position="61"/>
        <end position="79"/>
    </location>
</feature>
<feature type="transmembrane region" description="Helical" evidence="2">
    <location>
        <begin position="5"/>
        <end position="21"/>
    </location>
</feature>
<evidence type="ECO:0000256" key="1">
    <source>
        <dbReference type="SAM" id="MobiDB-lite"/>
    </source>
</evidence>
<organism evidence="3 4">
    <name type="scientific">Sphingomonas corticis</name>
    <dbReference type="NCBI Taxonomy" id="2722791"/>
    <lineage>
        <taxon>Bacteria</taxon>
        <taxon>Pseudomonadati</taxon>
        <taxon>Pseudomonadota</taxon>
        <taxon>Alphaproteobacteria</taxon>
        <taxon>Sphingomonadales</taxon>
        <taxon>Sphingomonadaceae</taxon>
        <taxon>Sphingomonas</taxon>
    </lineage>
</organism>
<feature type="compositionally biased region" description="Basic and acidic residues" evidence="1">
    <location>
        <begin position="399"/>
        <end position="410"/>
    </location>
</feature>
<dbReference type="EMBL" id="JAAVJH010000002">
    <property type="protein sequence ID" value="NJR77705.1"/>
    <property type="molecule type" value="Genomic_DNA"/>
</dbReference>
<accession>A0ABX1CNP3</accession>
<keyword evidence="2" id="KW-1133">Transmembrane helix</keyword>